<keyword evidence="2" id="KW-1185">Reference proteome</keyword>
<gene>
    <name evidence="1" type="ORF">SAMN04487995_2538</name>
</gene>
<organism evidence="1 2">
    <name type="scientific">Dyadobacter koreensis</name>
    <dbReference type="NCBI Taxonomy" id="408657"/>
    <lineage>
        <taxon>Bacteria</taxon>
        <taxon>Pseudomonadati</taxon>
        <taxon>Bacteroidota</taxon>
        <taxon>Cytophagia</taxon>
        <taxon>Cytophagales</taxon>
        <taxon>Spirosomataceae</taxon>
        <taxon>Dyadobacter</taxon>
    </lineage>
</organism>
<evidence type="ECO:0000313" key="1">
    <source>
        <dbReference type="EMBL" id="SEI91688.1"/>
    </source>
</evidence>
<dbReference type="Proteomes" id="UP000199532">
    <property type="component" value="Unassembled WGS sequence"/>
</dbReference>
<sequence length="135" mass="15131">MICLLFFVLFISCGPEYKTTYYKATSLDKRDTAFLKLVTSKGTFYGDYRIRYDDKTEDDGTITGNVRGDTLSGKFSYLSRDNVRTIAPIAFLKNGENLKLGTGVAGTYMGFHVYLGGSLSFGDSLFQFQPAEYQQ</sequence>
<name>A0A1H6UH55_9BACT</name>
<reference evidence="1 2" key="1">
    <citation type="submission" date="2016-10" db="EMBL/GenBank/DDBJ databases">
        <authorList>
            <person name="de Groot N.N."/>
        </authorList>
    </citation>
    <scope>NUCLEOTIDE SEQUENCE [LARGE SCALE GENOMIC DNA]</scope>
    <source>
        <strain evidence="1 2">DSM 19938</strain>
    </source>
</reference>
<accession>A0A1H6UH55</accession>
<dbReference type="EMBL" id="FNXY01000004">
    <property type="protein sequence ID" value="SEI91688.1"/>
    <property type="molecule type" value="Genomic_DNA"/>
</dbReference>
<proteinExistence type="predicted"/>
<dbReference type="AlphaFoldDB" id="A0A1H6UH55"/>
<protein>
    <submittedName>
        <fullName evidence="1">Uncharacterized protein</fullName>
    </submittedName>
</protein>
<evidence type="ECO:0000313" key="2">
    <source>
        <dbReference type="Proteomes" id="UP000199532"/>
    </source>
</evidence>